<accession>A0A6J4KIG8</accession>
<dbReference type="EMBL" id="CADCTR010001675">
    <property type="protein sequence ID" value="CAA9306971.1"/>
    <property type="molecule type" value="Genomic_DNA"/>
</dbReference>
<name>A0A6J4KIG8_9CHLR</name>
<proteinExistence type="predicted"/>
<reference evidence="1" key="1">
    <citation type="submission" date="2020-02" db="EMBL/GenBank/DDBJ databases">
        <authorList>
            <person name="Meier V. D."/>
        </authorList>
    </citation>
    <scope>NUCLEOTIDE SEQUENCE</scope>
    <source>
        <strain evidence="1">AVDCRST_MAG93</strain>
    </source>
</reference>
<organism evidence="1">
    <name type="scientific">uncultured Chloroflexia bacterium</name>
    <dbReference type="NCBI Taxonomy" id="1672391"/>
    <lineage>
        <taxon>Bacteria</taxon>
        <taxon>Bacillati</taxon>
        <taxon>Chloroflexota</taxon>
        <taxon>Chloroflexia</taxon>
        <taxon>environmental samples</taxon>
    </lineage>
</organism>
<gene>
    <name evidence="1" type="ORF">AVDCRST_MAG93-4978</name>
</gene>
<evidence type="ECO:0000313" key="1">
    <source>
        <dbReference type="EMBL" id="CAA9306971.1"/>
    </source>
</evidence>
<protein>
    <submittedName>
        <fullName evidence="1">Uncharacterized protein</fullName>
    </submittedName>
</protein>
<dbReference type="AlphaFoldDB" id="A0A6J4KIG8"/>
<sequence>VWGRLYMEPIEEAGENIDEAVKRMTAGGRQ</sequence>
<feature type="non-terminal residue" evidence="1">
    <location>
        <position position="1"/>
    </location>
</feature>